<sequence length="98" mass="10572">MYRGEIEHVFAVPGTGLVLMLTKVEGLPREGMDVLVAGKRHQIKAVATNSTDGQPVSNRSCLTLEPTDPYGAIVLAELNIPKEELPGLWVTEMGAEDV</sequence>
<comment type="caution">
    <text evidence="1">The sequence shown here is derived from an EMBL/GenBank/DDBJ whole genome shotgun (WGS) entry which is preliminary data.</text>
</comment>
<reference evidence="1 2" key="1">
    <citation type="submission" date="2024-03" db="EMBL/GenBank/DDBJ databases">
        <title>Cognatishimia coralii sp. nov., a marine bacterium isolated from coral surrounding seawater.</title>
        <authorList>
            <person name="Liu X."/>
            <person name="Liu S."/>
            <person name="Sun H."/>
            <person name="Zhang Y."/>
        </authorList>
    </citation>
    <scope>NUCLEOTIDE SEQUENCE [LARGE SCALE GENOMIC DNA]</scope>
    <source>
        <strain evidence="1 2">D5M38</strain>
    </source>
</reference>
<protein>
    <submittedName>
        <fullName evidence="1">Uncharacterized protein</fullName>
    </submittedName>
</protein>
<gene>
    <name evidence="1" type="ORF">WG622_03910</name>
</gene>
<dbReference type="Proteomes" id="UP001368270">
    <property type="component" value="Unassembled WGS sequence"/>
</dbReference>
<proteinExistence type="predicted"/>
<evidence type="ECO:0000313" key="2">
    <source>
        <dbReference type="Proteomes" id="UP001368270"/>
    </source>
</evidence>
<dbReference type="RefSeq" id="WP_339402372.1">
    <property type="nucleotide sequence ID" value="NZ_JBBGAZ010000001.1"/>
</dbReference>
<dbReference type="EMBL" id="JBBGAZ010000001">
    <property type="protein sequence ID" value="MEJ5217370.1"/>
    <property type="molecule type" value="Genomic_DNA"/>
</dbReference>
<name>A0ABU8QD67_9RHOB</name>
<evidence type="ECO:0000313" key="1">
    <source>
        <dbReference type="EMBL" id="MEJ5217370.1"/>
    </source>
</evidence>
<accession>A0ABU8QD67</accession>
<organism evidence="1 2">
    <name type="scientific">Cognatishimia coralii</name>
    <dbReference type="NCBI Taxonomy" id="3083254"/>
    <lineage>
        <taxon>Bacteria</taxon>
        <taxon>Pseudomonadati</taxon>
        <taxon>Pseudomonadota</taxon>
        <taxon>Alphaproteobacteria</taxon>
        <taxon>Rhodobacterales</taxon>
        <taxon>Paracoccaceae</taxon>
        <taxon>Cognatishimia</taxon>
    </lineage>
</organism>
<keyword evidence="2" id="KW-1185">Reference proteome</keyword>